<name>A0A7K1FMG7_9ACTN</name>
<evidence type="ECO:0000256" key="1">
    <source>
        <dbReference type="ARBA" id="ARBA00022598"/>
    </source>
</evidence>
<evidence type="ECO:0000313" key="6">
    <source>
        <dbReference type="Proteomes" id="UP000460221"/>
    </source>
</evidence>
<accession>A0A7K1FMG7</accession>
<gene>
    <name evidence="5" type="ORF">GIS00_15560</name>
</gene>
<protein>
    <submittedName>
        <fullName evidence="5">AMP-binding protein</fullName>
    </submittedName>
</protein>
<dbReference type="InterPro" id="IPR000873">
    <property type="entry name" value="AMP-dep_synth/lig_dom"/>
</dbReference>
<evidence type="ECO:0000313" key="5">
    <source>
        <dbReference type="EMBL" id="MTD15357.1"/>
    </source>
</evidence>
<reference evidence="5 6" key="1">
    <citation type="submission" date="2019-11" db="EMBL/GenBank/DDBJ databases">
        <authorList>
            <person name="Jiang L.-Q."/>
        </authorList>
    </citation>
    <scope>NUCLEOTIDE SEQUENCE [LARGE SCALE GENOMIC DNA]</scope>
    <source>
        <strain evidence="5 6">YIM 132087</strain>
    </source>
</reference>
<dbReference type="Pfam" id="PF00501">
    <property type="entry name" value="AMP-binding"/>
    <property type="match status" value="1"/>
</dbReference>
<comment type="caution">
    <text evidence="5">The sequence shown here is derived from an EMBL/GenBank/DDBJ whole genome shotgun (WGS) entry which is preliminary data.</text>
</comment>
<dbReference type="Gene3D" id="3.40.50.12780">
    <property type="entry name" value="N-terminal domain of ligase-like"/>
    <property type="match status" value="1"/>
</dbReference>
<dbReference type="SUPFAM" id="SSF56801">
    <property type="entry name" value="Acetyl-CoA synthetase-like"/>
    <property type="match status" value="1"/>
</dbReference>
<evidence type="ECO:0000256" key="2">
    <source>
        <dbReference type="SAM" id="MobiDB-lite"/>
    </source>
</evidence>
<dbReference type="Pfam" id="PF13193">
    <property type="entry name" value="AMP-binding_C"/>
    <property type="match status" value="1"/>
</dbReference>
<keyword evidence="6" id="KW-1185">Reference proteome</keyword>
<sequence>MTSPGVPHWDAWVAGRAAAAVAAAAGSLTRLGLRRGTRVGVDVTLSAAHLPAGDPDLGVLPLLAAISQLGAVPVPLSAATTREMRRVLAACRVDAVLPGSGMQSLAQPATGSGAEGDPAGPGPRPGTVQGAPGEVIFCVPDGPEGPTCRRFSPATLIAGARTLAGHLGLAADDRMLVRSSPATVAGFCAALAGLSAGAVIDLRPGPAEGVIRRCRQDGVSVLVDTPAGFAHLAATRQLGPGGVDAPGVRVWLGVGPQISPPVVQRLREVLPMADPVLLHGSAEVVATAAVRIDGWDGGAELLDTPLPGQTVSVRRPDGTETDPGEVGELEQSGDLVCDGPPDRPRPGTPVRTGDLATRSESGQIRLAGRADQLIVAGGMRFSPDEVEEVACASGFVGEATAFGITDENQVQQVVLAVTAPLDGRCRLADLDILLREVLPSYMVPSLVVELPELPRTGTGAVDRHQLRLVVG</sequence>
<feature type="region of interest" description="Disordered" evidence="2">
    <location>
        <begin position="102"/>
        <end position="127"/>
    </location>
</feature>
<evidence type="ECO:0000259" key="4">
    <source>
        <dbReference type="Pfam" id="PF13193"/>
    </source>
</evidence>
<dbReference type="GO" id="GO:0044550">
    <property type="term" value="P:secondary metabolite biosynthetic process"/>
    <property type="evidence" value="ECO:0007669"/>
    <property type="project" value="TreeGrafter"/>
</dbReference>
<dbReference type="InterPro" id="IPR045851">
    <property type="entry name" value="AMP-bd_C_sf"/>
</dbReference>
<dbReference type="EMBL" id="WLYK01000006">
    <property type="protein sequence ID" value="MTD15357.1"/>
    <property type="molecule type" value="Genomic_DNA"/>
</dbReference>
<dbReference type="Gene3D" id="3.30.300.30">
    <property type="match status" value="1"/>
</dbReference>
<dbReference type="PANTHER" id="PTHR43352:SF1">
    <property type="entry name" value="ANTHRANILATE--COA LIGASE"/>
    <property type="match status" value="1"/>
</dbReference>
<feature type="region of interest" description="Disordered" evidence="2">
    <location>
        <begin position="304"/>
        <end position="358"/>
    </location>
</feature>
<feature type="compositionally biased region" description="Acidic residues" evidence="2">
    <location>
        <begin position="319"/>
        <end position="328"/>
    </location>
</feature>
<feature type="domain" description="AMP-binding enzyme C-terminal" evidence="4">
    <location>
        <begin position="385"/>
        <end position="459"/>
    </location>
</feature>
<feature type="domain" description="AMP-dependent synthetase/ligase" evidence="3">
    <location>
        <begin position="157"/>
        <end position="336"/>
    </location>
</feature>
<dbReference type="RefSeq" id="WP_154769379.1">
    <property type="nucleotide sequence ID" value="NZ_WLYK01000006.1"/>
</dbReference>
<dbReference type="Proteomes" id="UP000460221">
    <property type="component" value="Unassembled WGS sequence"/>
</dbReference>
<proteinExistence type="predicted"/>
<dbReference type="AlphaFoldDB" id="A0A7K1FMG7"/>
<dbReference type="InterPro" id="IPR025110">
    <property type="entry name" value="AMP-bd_C"/>
</dbReference>
<evidence type="ECO:0000259" key="3">
    <source>
        <dbReference type="Pfam" id="PF00501"/>
    </source>
</evidence>
<dbReference type="InterPro" id="IPR042099">
    <property type="entry name" value="ANL_N_sf"/>
</dbReference>
<dbReference type="GO" id="GO:0016878">
    <property type="term" value="F:acid-thiol ligase activity"/>
    <property type="evidence" value="ECO:0007669"/>
    <property type="project" value="TreeGrafter"/>
</dbReference>
<organism evidence="5 6">
    <name type="scientific">Nakamurella alba</name>
    <dbReference type="NCBI Taxonomy" id="2665158"/>
    <lineage>
        <taxon>Bacteria</taxon>
        <taxon>Bacillati</taxon>
        <taxon>Actinomycetota</taxon>
        <taxon>Actinomycetes</taxon>
        <taxon>Nakamurellales</taxon>
        <taxon>Nakamurellaceae</taxon>
        <taxon>Nakamurella</taxon>
    </lineage>
</organism>
<keyword evidence="1" id="KW-0436">Ligase</keyword>
<dbReference type="PANTHER" id="PTHR43352">
    <property type="entry name" value="ACETYL-COA SYNTHETASE"/>
    <property type="match status" value="1"/>
</dbReference>